<feature type="compositionally biased region" description="Low complexity" evidence="1">
    <location>
        <begin position="44"/>
        <end position="57"/>
    </location>
</feature>
<feature type="region of interest" description="Disordered" evidence="1">
    <location>
        <begin position="44"/>
        <end position="90"/>
    </location>
</feature>
<name>A0A1R3KGI4_9ROSI</name>
<evidence type="ECO:0000313" key="3">
    <source>
        <dbReference type="Proteomes" id="UP000187203"/>
    </source>
</evidence>
<comment type="caution">
    <text evidence="2">The sequence shown here is derived from an EMBL/GenBank/DDBJ whole genome shotgun (WGS) entry which is preliminary data.</text>
</comment>
<proteinExistence type="predicted"/>
<protein>
    <submittedName>
        <fullName evidence="2">Uncharacterized protein</fullName>
    </submittedName>
</protein>
<evidence type="ECO:0000256" key="1">
    <source>
        <dbReference type="SAM" id="MobiDB-lite"/>
    </source>
</evidence>
<sequence length="125" mass="14003">MGLFNKNIIILSSHDFLPRLIFAGYHKATPEEDTWRGQRWKLKASSPSYPSTAASLSNRKSHLRARPPRATVSGLPDTADGSRKLQLQSLKPPELDSGYVSLPIGLERHKSSLTRGSLRLLRSRR</sequence>
<gene>
    <name evidence="2" type="ORF">COLO4_08299</name>
</gene>
<dbReference type="AlphaFoldDB" id="A0A1R3KGI4"/>
<dbReference type="Proteomes" id="UP000187203">
    <property type="component" value="Unassembled WGS sequence"/>
</dbReference>
<accession>A0A1R3KGI4</accession>
<dbReference type="EMBL" id="AWUE01013703">
    <property type="protein sequence ID" value="OMP06169.1"/>
    <property type="molecule type" value="Genomic_DNA"/>
</dbReference>
<keyword evidence="3" id="KW-1185">Reference proteome</keyword>
<evidence type="ECO:0000313" key="2">
    <source>
        <dbReference type="EMBL" id="OMP06169.1"/>
    </source>
</evidence>
<reference evidence="3" key="1">
    <citation type="submission" date="2013-09" db="EMBL/GenBank/DDBJ databases">
        <title>Corchorus olitorius genome sequencing.</title>
        <authorList>
            <person name="Alam M."/>
            <person name="Haque M.S."/>
            <person name="Islam M.S."/>
            <person name="Emdad E.M."/>
            <person name="Islam M.M."/>
            <person name="Ahmed B."/>
            <person name="Halim A."/>
            <person name="Hossen Q.M.M."/>
            <person name="Hossain M.Z."/>
            <person name="Ahmed R."/>
            <person name="Khan M.M."/>
            <person name="Islam R."/>
            <person name="Rashid M.M."/>
            <person name="Khan S.A."/>
            <person name="Rahman M.S."/>
            <person name="Alam M."/>
            <person name="Yahiya A.S."/>
            <person name="Khan M.S."/>
            <person name="Azam M.S."/>
            <person name="Haque T."/>
            <person name="Lashkar M.Z.H."/>
            <person name="Akhand A.I."/>
            <person name="Morshed G."/>
            <person name="Roy S."/>
            <person name="Uddin K.S."/>
            <person name="Rabeya T."/>
            <person name="Hossain A.S."/>
            <person name="Chowdhury A."/>
            <person name="Snigdha A.R."/>
            <person name="Mortoza M.S."/>
            <person name="Matin S.A."/>
            <person name="Hoque S.M.E."/>
            <person name="Islam M.K."/>
            <person name="Roy D.K."/>
            <person name="Haider R."/>
            <person name="Moosa M.M."/>
            <person name="Elias S.M."/>
            <person name="Hasan A.M."/>
            <person name="Jahan S."/>
            <person name="Shafiuddin M."/>
            <person name="Mahmood N."/>
            <person name="Shommy N.S."/>
        </authorList>
    </citation>
    <scope>NUCLEOTIDE SEQUENCE [LARGE SCALE GENOMIC DNA]</scope>
    <source>
        <strain evidence="3">cv. O-4</strain>
    </source>
</reference>
<organism evidence="2 3">
    <name type="scientific">Corchorus olitorius</name>
    <dbReference type="NCBI Taxonomy" id="93759"/>
    <lineage>
        <taxon>Eukaryota</taxon>
        <taxon>Viridiplantae</taxon>
        <taxon>Streptophyta</taxon>
        <taxon>Embryophyta</taxon>
        <taxon>Tracheophyta</taxon>
        <taxon>Spermatophyta</taxon>
        <taxon>Magnoliopsida</taxon>
        <taxon>eudicotyledons</taxon>
        <taxon>Gunneridae</taxon>
        <taxon>Pentapetalae</taxon>
        <taxon>rosids</taxon>
        <taxon>malvids</taxon>
        <taxon>Malvales</taxon>
        <taxon>Malvaceae</taxon>
        <taxon>Grewioideae</taxon>
        <taxon>Apeibeae</taxon>
        <taxon>Corchorus</taxon>
    </lineage>
</organism>